<keyword evidence="5 7" id="KW-0472">Membrane</keyword>
<comment type="subcellular location">
    <subcellularLocation>
        <location evidence="1">Cell membrane</location>
        <topology evidence="1">Multi-pass membrane protein</topology>
    </subcellularLocation>
</comment>
<dbReference type="EMBL" id="CAJVPL010004399">
    <property type="protein sequence ID" value="CAG8647096.1"/>
    <property type="molecule type" value="Genomic_DNA"/>
</dbReference>
<dbReference type="OrthoDB" id="296386at2759"/>
<sequence>IIEPKVAHSAVVKLKSAPAHSESTPYSAVVKLNSTEGNKTATTEHVDLNENPIIYKVRLQSDNNRTRILYLVYEDNLNLLKKMIKWRKDNDSKSMEDAIDEFGDSESMADAIDKFGEKNDRRNVCDALARIIYDQKFPDFIFKFDSEHESTDDIDTDHVDTKSSRRKFELLLLLSDLFVEHEIDSTKNVTYVKIWTPFMALCEAAEEVRIKKELDLRIDHSEITESQENSNGTNKKPRFFNKIYQFLYRKISPYFVYKVNLEKKLSFFQMDQLKKYKGAYGYKRYSDIALHFWSSSNRSLLTYHRIIDANQLKPKLDNQIVEQTVRLRSLGFKQLIEKRVYTAFYPLHDGEIDDREFRNPEKSYNKKLENLRSILYESWIKSRKRQPLSEIREYLGEKLAIYFAWLGLYASWLFVASIFGIITIIYGIIDYATIDNDNNVTIVRIWDNAFTIVFALFMSIWATCFLESWKRYNAALAHDWGVSHFKETEQSRPGFHGTETRQSQVTNKQEIIFPLNKRLQRYFLSITLTITSMLIVIATIGSLLLFSKKWFYYGPIWSSVISSTINLGVVHTLSLFYKTLARKLTELENLKTETSFEDSHILKVYLFDFINFYAALFYILMLKDLGPKIFPGERGFEGCEGGNCMTELTIQLAIILIGKQAIGQLQELGLPLLKKKLDAFKNKFIAFILCKNKTSKKEPDEEIEVDKELASIKVLKESTLYPWIIDDDLLPTENDDLREEYEEMTVQFGFIALFATAFPLAPLCAWFNNYLEIRTDGYKYIKQKRRPISSFTQTIGMWDNIIYVISILAVLTNAAILAFHSSYMKKKFEEIVGEDGSLLSARLVFILAFENFVLFVKFLVAYFIPDVPNSLKVAIKRHEYLERVAIAKKDLASDEYFEDKEHKRSANLTELLKIATNCINDYK</sequence>
<feature type="transmembrane region" description="Helical" evidence="7">
    <location>
        <begin position="843"/>
        <end position="864"/>
    </location>
</feature>
<dbReference type="Pfam" id="PF16178">
    <property type="entry name" value="Anoct_dimer"/>
    <property type="match status" value="1"/>
</dbReference>
<evidence type="ECO:0000259" key="8">
    <source>
        <dbReference type="Pfam" id="PF04547"/>
    </source>
</evidence>
<comment type="caution">
    <text evidence="10">The sequence shown here is derived from an EMBL/GenBank/DDBJ whole genome shotgun (WGS) entry which is preliminary data.</text>
</comment>
<feature type="transmembrane region" description="Helical" evidence="7">
    <location>
        <begin position="399"/>
        <end position="429"/>
    </location>
</feature>
<dbReference type="PANTHER" id="PTHR12308">
    <property type="entry name" value="ANOCTAMIN"/>
    <property type="match status" value="1"/>
</dbReference>
<dbReference type="Pfam" id="PF04547">
    <property type="entry name" value="Anoctamin"/>
    <property type="match status" value="1"/>
</dbReference>
<feature type="transmembrane region" description="Helical" evidence="7">
    <location>
        <begin position="522"/>
        <end position="544"/>
    </location>
</feature>
<keyword evidence="6" id="KW-0325">Glycoprotein</keyword>
<feature type="transmembrane region" description="Helical" evidence="7">
    <location>
        <begin position="449"/>
        <end position="466"/>
    </location>
</feature>
<feature type="transmembrane region" description="Helical" evidence="7">
    <location>
        <begin position="601"/>
        <end position="621"/>
    </location>
</feature>
<dbReference type="InterPro" id="IPR032394">
    <property type="entry name" value="Anoct_dimer"/>
</dbReference>
<dbReference type="GO" id="GO:0032541">
    <property type="term" value="C:cortical endoplasmic reticulum"/>
    <property type="evidence" value="ECO:0007669"/>
    <property type="project" value="TreeGrafter"/>
</dbReference>
<dbReference type="InterPro" id="IPR049452">
    <property type="entry name" value="Anoctamin_TM"/>
</dbReference>
<feature type="non-terminal residue" evidence="10">
    <location>
        <position position="923"/>
    </location>
</feature>
<evidence type="ECO:0000256" key="6">
    <source>
        <dbReference type="ARBA" id="ARBA00023180"/>
    </source>
</evidence>
<dbReference type="AlphaFoldDB" id="A0A9N9DP09"/>
<evidence type="ECO:0000256" key="7">
    <source>
        <dbReference type="SAM" id="Phobius"/>
    </source>
</evidence>
<evidence type="ECO:0000256" key="5">
    <source>
        <dbReference type="ARBA" id="ARBA00023136"/>
    </source>
</evidence>
<evidence type="ECO:0000256" key="2">
    <source>
        <dbReference type="ARBA" id="ARBA00022475"/>
    </source>
</evidence>
<evidence type="ECO:0000256" key="1">
    <source>
        <dbReference type="ARBA" id="ARBA00004651"/>
    </source>
</evidence>
<dbReference type="Proteomes" id="UP000789831">
    <property type="component" value="Unassembled WGS sequence"/>
</dbReference>
<evidence type="ECO:0000256" key="3">
    <source>
        <dbReference type="ARBA" id="ARBA00022692"/>
    </source>
</evidence>
<feature type="domain" description="Anoctamin dimerisation" evidence="9">
    <location>
        <begin position="139"/>
        <end position="388"/>
    </location>
</feature>
<evidence type="ECO:0000313" key="10">
    <source>
        <dbReference type="EMBL" id="CAG8647096.1"/>
    </source>
</evidence>
<gene>
    <name evidence="10" type="ORF">AGERDE_LOCUS11242</name>
</gene>
<evidence type="ECO:0000259" key="9">
    <source>
        <dbReference type="Pfam" id="PF16178"/>
    </source>
</evidence>
<dbReference type="GO" id="GO:0005886">
    <property type="term" value="C:plasma membrane"/>
    <property type="evidence" value="ECO:0007669"/>
    <property type="project" value="UniProtKB-SubCell"/>
</dbReference>
<keyword evidence="4 7" id="KW-1133">Transmembrane helix</keyword>
<feature type="domain" description="Anoctamin transmembrane" evidence="8">
    <location>
        <begin position="391"/>
        <end position="878"/>
    </location>
</feature>
<name>A0A9N9DP09_9GLOM</name>
<protein>
    <submittedName>
        <fullName evidence="10">4116_t:CDS:1</fullName>
    </submittedName>
</protein>
<evidence type="ECO:0000256" key="4">
    <source>
        <dbReference type="ARBA" id="ARBA00022989"/>
    </source>
</evidence>
<evidence type="ECO:0000313" key="11">
    <source>
        <dbReference type="Proteomes" id="UP000789831"/>
    </source>
</evidence>
<dbReference type="GO" id="GO:0005254">
    <property type="term" value="F:chloride channel activity"/>
    <property type="evidence" value="ECO:0007669"/>
    <property type="project" value="TreeGrafter"/>
</dbReference>
<feature type="transmembrane region" description="Helical" evidence="7">
    <location>
        <begin position="748"/>
        <end position="771"/>
    </location>
</feature>
<feature type="transmembrane region" description="Helical" evidence="7">
    <location>
        <begin position="801"/>
        <end position="823"/>
    </location>
</feature>
<organism evidence="10 11">
    <name type="scientific">Ambispora gerdemannii</name>
    <dbReference type="NCBI Taxonomy" id="144530"/>
    <lineage>
        <taxon>Eukaryota</taxon>
        <taxon>Fungi</taxon>
        <taxon>Fungi incertae sedis</taxon>
        <taxon>Mucoromycota</taxon>
        <taxon>Glomeromycotina</taxon>
        <taxon>Glomeromycetes</taxon>
        <taxon>Archaeosporales</taxon>
        <taxon>Ambisporaceae</taxon>
        <taxon>Ambispora</taxon>
    </lineage>
</organism>
<proteinExistence type="predicted"/>
<feature type="non-terminal residue" evidence="10">
    <location>
        <position position="1"/>
    </location>
</feature>
<keyword evidence="2" id="KW-1003">Cell membrane</keyword>
<dbReference type="GO" id="GO:0046983">
    <property type="term" value="F:protein dimerization activity"/>
    <property type="evidence" value="ECO:0007669"/>
    <property type="project" value="InterPro"/>
</dbReference>
<keyword evidence="3 7" id="KW-0812">Transmembrane</keyword>
<accession>A0A9N9DP09</accession>
<reference evidence="10" key="1">
    <citation type="submission" date="2021-06" db="EMBL/GenBank/DDBJ databases">
        <authorList>
            <person name="Kallberg Y."/>
            <person name="Tangrot J."/>
            <person name="Rosling A."/>
        </authorList>
    </citation>
    <scope>NUCLEOTIDE SEQUENCE</scope>
    <source>
        <strain evidence="10">MT106</strain>
    </source>
</reference>
<keyword evidence="11" id="KW-1185">Reference proteome</keyword>
<feature type="transmembrane region" description="Helical" evidence="7">
    <location>
        <begin position="556"/>
        <end position="580"/>
    </location>
</feature>
<dbReference type="InterPro" id="IPR007632">
    <property type="entry name" value="Anoctamin"/>
</dbReference>
<dbReference type="PANTHER" id="PTHR12308:SF73">
    <property type="entry name" value="ANOCTAMIN"/>
    <property type="match status" value="1"/>
</dbReference>